<dbReference type="GO" id="GO:0005886">
    <property type="term" value="C:plasma membrane"/>
    <property type="evidence" value="ECO:0007669"/>
    <property type="project" value="UniProtKB-SubCell"/>
</dbReference>
<dbReference type="PROSITE" id="PS51257">
    <property type="entry name" value="PROKAR_LIPOPROTEIN"/>
    <property type="match status" value="1"/>
</dbReference>
<keyword evidence="5 9" id="KW-0812">Transmembrane</keyword>
<dbReference type="KEGG" id="mphy:MCBMB27_01858"/>
<comment type="similarity">
    <text evidence="2">Belongs to the dicarboxylate/amino acid:cation symporter (DAACS) (TC 2.A.23) family.</text>
</comment>
<evidence type="ECO:0000256" key="6">
    <source>
        <dbReference type="ARBA" id="ARBA00022847"/>
    </source>
</evidence>
<dbReference type="Pfam" id="PF00375">
    <property type="entry name" value="SDF"/>
    <property type="match status" value="1"/>
</dbReference>
<feature type="transmembrane region" description="Helical" evidence="9">
    <location>
        <begin position="350"/>
        <end position="376"/>
    </location>
</feature>
<keyword evidence="6" id="KW-0769">Symport</keyword>
<evidence type="ECO:0000256" key="5">
    <source>
        <dbReference type="ARBA" id="ARBA00022692"/>
    </source>
</evidence>
<evidence type="ECO:0000256" key="9">
    <source>
        <dbReference type="SAM" id="Phobius"/>
    </source>
</evidence>
<keyword evidence="3" id="KW-0813">Transport</keyword>
<evidence type="ECO:0000256" key="1">
    <source>
        <dbReference type="ARBA" id="ARBA00004429"/>
    </source>
</evidence>
<dbReference type="EMBL" id="CP015367">
    <property type="protein sequence ID" value="APT31149.1"/>
    <property type="molecule type" value="Genomic_DNA"/>
</dbReference>
<feature type="transmembrane region" description="Helical" evidence="9">
    <location>
        <begin position="47"/>
        <end position="72"/>
    </location>
</feature>
<evidence type="ECO:0000256" key="4">
    <source>
        <dbReference type="ARBA" id="ARBA00022475"/>
    </source>
</evidence>
<dbReference type="GO" id="GO:0015293">
    <property type="term" value="F:symporter activity"/>
    <property type="evidence" value="ECO:0007669"/>
    <property type="project" value="UniProtKB-KW"/>
</dbReference>
<keyword evidence="8 9" id="KW-0472">Membrane</keyword>
<evidence type="ECO:0000313" key="12">
    <source>
        <dbReference type="Proteomes" id="UP000185487"/>
    </source>
</evidence>
<evidence type="ECO:0000256" key="8">
    <source>
        <dbReference type="ARBA" id="ARBA00023136"/>
    </source>
</evidence>
<feature type="transmembrane region" description="Helical" evidence="9">
    <location>
        <begin position="229"/>
        <end position="248"/>
    </location>
</feature>
<keyword evidence="4" id="KW-1003">Cell membrane</keyword>
<accession>A0AAE8HTG6</accession>
<comment type="subcellular location">
    <subcellularLocation>
        <location evidence="1">Cell inner membrane</location>
        <topology evidence="1">Multi-pass membrane protein</topology>
    </subcellularLocation>
</comment>
<evidence type="ECO:0000256" key="7">
    <source>
        <dbReference type="ARBA" id="ARBA00022989"/>
    </source>
</evidence>
<feature type="transmembrane region" description="Helical" evidence="9">
    <location>
        <begin position="310"/>
        <end position="330"/>
    </location>
</feature>
<keyword evidence="12" id="KW-1185">Reference proteome</keyword>
<dbReference type="InterPro" id="IPR001991">
    <property type="entry name" value="Na-dicarboxylate_symporter"/>
</dbReference>
<dbReference type="Gene3D" id="1.10.3860.10">
    <property type="entry name" value="Sodium:dicarboxylate symporter"/>
    <property type="match status" value="1"/>
</dbReference>
<dbReference type="FunFam" id="1.10.3860.10:FF:000001">
    <property type="entry name" value="C4-dicarboxylate transport protein"/>
    <property type="match status" value="1"/>
</dbReference>
<gene>
    <name evidence="10" type="ORF">MCBMB27_01858</name>
    <name evidence="11" type="ORF">SAMN05192567_114152</name>
</gene>
<dbReference type="SUPFAM" id="SSF118215">
    <property type="entry name" value="Proton glutamate symport protein"/>
    <property type="match status" value="1"/>
</dbReference>
<protein>
    <submittedName>
        <fullName evidence="10">C4-dicarboxylate transport protein</fullName>
    </submittedName>
    <submittedName>
        <fullName evidence="11">Na+/H+-dicarboxylate symporter</fullName>
    </submittedName>
</protein>
<keyword evidence="7 9" id="KW-1133">Transmembrane helix</keyword>
<name>A0AAE8HTG6_9HYPH</name>
<dbReference type="PANTHER" id="PTHR42865">
    <property type="entry name" value="PROTON/GLUTAMATE-ASPARTATE SYMPORTER"/>
    <property type="match status" value="1"/>
</dbReference>
<feature type="transmembrane region" description="Helical" evidence="9">
    <location>
        <begin position="84"/>
        <end position="106"/>
    </location>
</feature>
<dbReference type="GeneID" id="96606896"/>
<dbReference type="Proteomes" id="UP000185487">
    <property type="component" value="Chromosome"/>
</dbReference>
<dbReference type="AlphaFoldDB" id="A0AAE8HTG6"/>
<organism evidence="11 13">
    <name type="scientific">Methylobacterium phyllosphaerae</name>
    <dbReference type="NCBI Taxonomy" id="418223"/>
    <lineage>
        <taxon>Bacteria</taxon>
        <taxon>Pseudomonadati</taxon>
        <taxon>Pseudomonadota</taxon>
        <taxon>Alphaproteobacteria</taxon>
        <taxon>Hyphomicrobiales</taxon>
        <taxon>Methylobacteriaceae</taxon>
        <taxon>Methylobacterium</taxon>
    </lineage>
</organism>
<dbReference type="PANTHER" id="PTHR42865:SF7">
    <property type="entry name" value="PROTON_GLUTAMATE-ASPARTATE SYMPORTER"/>
    <property type="match status" value="1"/>
</dbReference>
<dbReference type="PRINTS" id="PR00173">
    <property type="entry name" value="EDTRNSPORT"/>
</dbReference>
<reference evidence="10 12" key="1">
    <citation type="submission" date="2016-04" db="EMBL/GenBank/DDBJ databases">
        <title>Complete genome sequencing and analysis of CBMB27, Methylobacterium phyllosphaerae isolated from leaf tissues of rice (Oryza sativa L.).</title>
        <authorList>
            <person name="Lee Y."/>
            <person name="Hwangbo K."/>
            <person name="Chung H."/>
            <person name="Yoo J."/>
            <person name="Kim K.Y."/>
            <person name="Sa T.M."/>
            <person name="Um Y."/>
            <person name="Madhaiyan M."/>
        </authorList>
    </citation>
    <scope>NUCLEOTIDE SEQUENCE [LARGE SCALE GENOMIC DNA]</scope>
    <source>
        <strain evidence="10 12">CBMB27</strain>
    </source>
</reference>
<dbReference type="Proteomes" id="UP000199140">
    <property type="component" value="Unassembled WGS sequence"/>
</dbReference>
<sequence length="426" mass="45037">MAGSRLTTMIFVGMLLGIAVGYACSITWPDPQTAKEIAGYIALVSDVFLRLIKMIIAPLVFSTLVVGIAHLGDTAAVGRVGGKALLWFVGASFCSLMLGLIMVNLMQPGQNLNLPLPDAGAGTGLKAASLSLKEFVTHLVPKSAVEAMANNEILQIVVFSIFFGVGLASLGEKGRLLAQGIEGLADVMLKVTGYVMMFAPVAVFAAIAATITTQGIGVLVTYGKFLVEFYIGLAVLWALLMGVGFLMLGGGGIMRLFNLIKEPFVLAFSTASSEAAYPKMLTNLEKFGVPNRITSFVLPMGYSFNLDGSMMYCTFAVMFIAQAYNIPLSWGQQLTMLLLLMVTSKGMAGVPRASLVVISATLAHFNIPEAGLLLIIGIDQFLDMGRSATNVLGNSVATVAVAKWEGQLTTTDQRLDHVGTVASPAE</sequence>
<reference evidence="11 13" key="2">
    <citation type="submission" date="2016-10" db="EMBL/GenBank/DDBJ databases">
        <authorList>
            <person name="Varghese N."/>
            <person name="Submissions S."/>
        </authorList>
    </citation>
    <scope>NUCLEOTIDE SEQUENCE [LARGE SCALE GENOMIC DNA]</scope>
    <source>
        <strain evidence="11 13">CBMB27</strain>
    </source>
</reference>
<evidence type="ECO:0000313" key="10">
    <source>
        <dbReference type="EMBL" id="APT31149.1"/>
    </source>
</evidence>
<dbReference type="RefSeq" id="WP_043356732.1">
    <property type="nucleotide sequence ID" value="NZ_CP015367.1"/>
</dbReference>
<proteinExistence type="inferred from homology"/>
<dbReference type="EMBL" id="FOPK01000014">
    <property type="protein sequence ID" value="SFH12737.1"/>
    <property type="molecule type" value="Genomic_DNA"/>
</dbReference>
<feature type="transmembrane region" description="Helical" evidence="9">
    <location>
        <begin position="191"/>
        <end position="217"/>
    </location>
</feature>
<evidence type="ECO:0000313" key="13">
    <source>
        <dbReference type="Proteomes" id="UP000199140"/>
    </source>
</evidence>
<dbReference type="GO" id="GO:0006835">
    <property type="term" value="P:dicarboxylic acid transport"/>
    <property type="evidence" value="ECO:0007669"/>
    <property type="project" value="TreeGrafter"/>
</dbReference>
<evidence type="ECO:0000256" key="3">
    <source>
        <dbReference type="ARBA" id="ARBA00022448"/>
    </source>
</evidence>
<feature type="transmembrane region" description="Helical" evidence="9">
    <location>
        <begin position="153"/>
        <end position="170"/>
    </location>
</feature>
<evidence type="ECO:0000256" key="2">
    <source>
        <dbReference type="ARBA" id="ARBA00006148"/>
    </source>
</evidence>
<dbReference type="InterPro" id="IPR036458">
    <property type="entry name" value="Na:dicarbo_symporter_sf"/>
</dbReference>
<evidence type="ECO:0000313" key="11">
    <source>
        <dbReference type="EMBL" id="SFH12737.1"/>
    </source>
</evidence>